<feature type="region of interest" description="Disordered" evidence="1">
    <location>
        <begin position="547"/>
        <end position="566"/>
    </location>
</feature>
<feature type="compositionally biased region" description="Polar residues" evidence="1">
    <location>
        <begin position="477"/>
        <end position="490"/>
    </location>
</feature>
<feature type="region of interest" description="Disordered" evidence="1">
    <location>
        <begin position="338"/>
        <end position="491"/>
    </location>
</feature>
<proteinExistence type="predicted"/>
<name>A0A9P6JVA2_9AGAR</name>
<evidence type="ECO:0000313" key="3">
    <source>
        <dbReference type="Proteomes" id="UP000807306"/>
    </source>
</evidence>
<feature type="compositionally biased region" description="Polar residues" evidence="1">
    <location>
        <begin position="194"/>
        <end position="203"/>
    </location>
</feature>
<feature type="compositionally biased region" description="Polar residues" evidence="1">
    <location>
        <begin position="130"/>
        <end position="156"/>
    </location>
</feature>
<gene>
    <name evidence="2" type="ORF">CPB83DRAFT_844012</name>
</gene>
<evidence type="ECO:0000313" key="2">
    <source>
        <dbReference type="EMBL" id="KAF9534301.1"/>
    </source>
</evidence>
<feature type="region of interest" description="Disordered" evidence="1">
    <location>
        <begin position="30"/>
        <end position="299"/>
    </location>
</feature>
<dbReference type="EMBL" id="MU157826">
    <property type="protein sequence ID" value="KAF9534301.1"/>
    <property type="molecule type" value="Genomic_DNA"/>
</dbReference>
<feature type="compositionally biased region" description="Polar residues" evidence="1">
    <location>
        <begin position="378"/>
        <end position="387"/>
    </location>
</feature>
<comment type="caution">
    <text evidence="2">The sequence shown here is derived from an EMBL/GenBank/DDBJ whole genome shotgun (WGS) entry which is preliminary data.</text>
</comment>
<sequence length="640" mass="70072">MDPHEDLFSPPPAYSEQEFDRKIAQAAQLSEQTAKWEKPRLDVDEDGWPLYDPSLFEEKPKPSSKGMYKPEPPAAATSSTTANVEAPTASSSRQSQDGRDSSPRLAKIVPLRIAKKTKAQEAAEDAEPSRYQSFASGSSMRSDAQPTTNTHSGPSNPSLPPPVEHQHYAPPYAPTYSSSNPAPANVHSAAPSELPQTPQSLPHQTPFVPAYSLEATEPHQIEPQGQSINPHRSPHDTPLVPTYSLEAPDIRPLSTGPAKIESQIYAGHESFSERPVTQDTPAAPTYTLEAPDDHRSSVLINPHDLRQEALQRTPIAPSHSLEISRGMDELAVSFNQPMSMSRQTPSPVPQQSSSQAQSYPSHSLQGHAPNPYLVDARTPTTRTQVLQPVNPEPPNNSQFNIPQGGLPSQFEPERSWTPSLEPLDLPPSNGHAQNNSYNPYLGPSYSQPLPQAPVSPQTPRYSMPPPQPSLPRMTIPQRPQSSQPTTYNQPQPVPRLIFNPHSAYSGVAPAARFLGPQKPSAAVPFDAGSFYNSAISSQLKNTPIKTASYSSYQPSSPQPPQQQTQNYNTMASSMPPINLSRQSVHWQSPGRPVSIYSTMTNPNPTSYDTNANTGHSNNQYAQYPTNPMQSVPENNWYTHR</sequence>
<keyword evidence="3" id="KW-1185">Reference proteome</keyword>
<evidence type="ECO:0000256" key="1">
    <source>
        <dbReference type="SAM" id="MobiDB-lite"/>
    </source>
</evidence>
<organism evidence="2 3">
    <name type="scientific">Crepidotus variabilis</name>
    <dbReference type="NCBI Taxonomy" id="179855"/>
    <lineage>
        <taxon>Eukaryota</taxon>
        <taxon>Fungi</taxon>
        <taxon>Dikarya</taxon>
        <taxon>Basidiomycota</taxon>
        <taxon>Agaricomycotina</taxon>
        <taxon>Agaricomycetes</taxon>
        <taxon>Agaricomycetidae</taxon>
        <taxon>Agaricales</taxon>
        <taxon>Agaricineae</taxon>
        <taxon>Crepidotaceae</taxon>
        <taxon>Crepidotus</taxon>
    </lineage>
</organism>
<dbReference type="Proteomes" id="UP000807306">
    <property type="component" value="Unassembled WGS sequence"/>
</dbReference>
<accession>A0A9P6JVA2</accession>
<dbReference type="OrthoDB" id="2797886at2759"/>
<feature type="region of interest" description="Disordered" evidence="1">
    <location>
        <begin position="600"/>
        <end position="640"/>
    </location>
</feature>
<dbReference type="AlphaFoldDB" id="A0A9P6JVA2"/>
<protein>
    <submittedName>
        <fullName evidence="2">Uncharacterized protein</fullName>
    </submittedName>
</protein>
<feature type="compositionally biased region" description="Low complexity" evidence="1">
    <location>
        <begin position="341"/>
        <end position="363"/>
    </location>
</feature>
<reference evidence="2" key="1">
    <citation type="submission" date="2020-11" db="EMBL/GenBank/DDBJ databases">
        <authorList>
            <consortium name="DOE Joint Genome Institute"/>
            <person name="Ahrendt S."/>
            <person name="Riley R."/>
            <person name="Andreopoulos W."/>
            <person name="Labutti K."/>
            <person name="Pangilinan J."/>
            <person name="Ruiz-Duenas F.J."/>
            <person name="Barrasa J.M."/>
            <person name="Sanchez-Garcia M."/>
            <person name="Camarero S."/>
            <person name="Miyauchi S."/>
            <person name="Serrano A."/>
            <person name="Linde D."/>
            <person name="Babiker R."/>
            <person name="Drula E."/>
            <person name="Ayuso-Fernandez I."/>
            <person name="Pacheco R."/>
            <person name="Padilla G."/>
            <person name="Ferreira P."/>
            <person name="Barriuso J."/>
            <person name="Kellner H."/>
            <person name="Castanera R."/>
            <person name="Alfaro M."/>
            <person name="Ramirez L."/>
            <person name="Pisabarro A.G."/>
            <person name="Kuo A."/>
            <person name="Tritt A."/>
            <person name="Lipzen A."/>
            <person name="He G."/>
            <person name="Yan M."/>
            <person name="Ng V."/>
            <person name="Cullen D."/>
            <person name="Martin F."/>
            <person name="Rosso M.-N."/>
            <person name="Henrissat B."/>
            <person name="Hibbett D."/>
            <person name="Martinez A.T."/>
            <person name="Grigoriev I.V."/>
        </authorList>
    </citation>
    <scope>NUCLEOTIDE SEQUENCE</scope>
    <source>
        <strain evidence="2">CBS 506.95</strain>
    </source>
</reference>
<feature type="compositionally biased region" description="Polar residues" evidence="1">
    <location>
        <begin position="430"/>
        <end position="460"/>
    </location>
</feature>